<sequence length="252" mass="29530" precursor="true">MGVRKKVFMRMRYLVAAITLTLVLSGCSSKKDFVSDYRSSQLYASANRRLQEGNYTDAIKELELLDNHYPFSPYTQQVQLDLIYAYYKSANFPRAHIFINRFLQLNPMHPNADYVFYMRGLTNMTRNDSASQIIFGGDLADRSPENVYVGFRDFTQLMRSYPNSQYLMDANKRLVYIKNRLAKHELAIVQYYNKRGAYVAVANRVERMLHDFPDTRATRQALPYLERAYHYLQLNNEAEKVMKIIALNPLPR</sequence>
<reference evidence="9 10" key="1">
    <citation type="journal article" date="2012" name="Mol. Biol. Evol.">
        <title>Genome reduction and co-evolution between the primary and secondary bacterial symbionts of psyllids.</title>
        <authorList>
            <person name="Sloan D.B."/>
            <person name="Moran N.A."/>
        </authorList>
    </citation>
    <scope>NUCLEOTIDE SEQUENCE [LARGE SCALE GENOMIC DNA]</scope>
    <source>
        <strain evidence="9">Ceuc_S</strain>
    </source>
</reference>
<dbReference type="InterPro" id="IPR017689">
    <property type="entry name" value="BamD"/>
</dbReference>
<dbReference type="PANTHER" id="PTHR37423">
    <property type="entry name" value="SOLUBLE LYTIC MUREIN TRANSGLYCOSYLASE-RELATED"/>
    <property type="match status" value="1"/>
</dbReference>
<accession>J3VRF5</accession>
<dbReference type="PANTHER" id="PTHR37423:SF1">
    <property type="entry name" value="OUTER MEMBRANE PROTEIN ASSEMBLY FACTOR BAMD"/>
    <property type="match status" value="1"/>
</dbReference>
<name>J3VRF5_9ENTR</name>
<evidence type="ECO:0000256" key="4">
    <source>
        <dbReference type="ARBA" id="ARBA00023237"/>
    </source>
</evidence>
<comment type="function">
    <text evidence="6">Part of the outer membrane protein assembly complex, which is involved in assembly and insertion of beta-barrel proteins into the outer membrane. Constitutes, with BamA, the core component of the assembly machinery.</text>
</comment>
<evidence type="ECO:0000259" key="8">
    <source>
        <dbReference type="Pfam" id="PF13525"/>
    </source>
</evidence>
<dbReference type="NCBIfam" id="TIGR03302">
    <property type="entry name" value="OM_YfiO"/>
    <property type="match status" value="1"/>
</dbReference>
<dbReference type="GO" id="GO:0043165">
    <property type="term" value="P:Gram-negative-bacterium-type cell outer membrane assembly"/>
    <property type="evidence" value="ECO:0007669"/>
    <property type="project" value="UniProtKB-UniRule"/>
</dbReference>
<dbReference type="NCBIfam" id="NF008119">
    <property type="entry name" value="PRK10866.1"/>
    <property type="match status" value="1"/>
</dbReference>
<evidence type="ECO:0000256" key="5">
    <source>
        <dbReference type="ARBA" id="ARBA00023288"/>
    </source>
</evidence>
<dbReference type="Gene3D" id="1.25.40.10">
    <property type="entry name" value="Tetratricopeptide repeat domain"/>
    <property type="match status" value="1"/>
</dbReference>
<evidence type="ECO:0000256" key="1">
    <source>
        <dbReference type="ARBA" id="ARBA00022729"/>
    </source>
</evidence>
<comment type="similarity">
    <text evidence="6">Belongs to the BamD family.</text>
</comment>
<comment type="subcellular location">
    <subcellularLocation>
        <location evidence="6">Cell outer membrane</location>
        <topology evidence="6">Lipid-anchor</topology>
    </subcellularLocation>
</comment>
<dbReference type="HAMAP" id="MF_00922">
    <property type="entry name" value="OM_assembly_BamD"/>
    <property type="match status" value="1"/>
</dbReference>
<dbReference type="CDD" id="cd15830">
    <property type="entry name" value="BamD"/>
    <property type="match status" value="1"/>
</dbReference>
<protein>
    <recommendedName>
        <fullName evidence="6">Outer membrane protein assembly factor BamD</fullName>
    </recommendedName>
</protein>
<keyword evidence="2 6" id="KW-0472">Membrane</keyword>
<dbReference type="HOGENOM" id="CLU_065982_0_2_6"/>
<dbReference type="SUPFAM" id="SSF48452">
    <property type="entry name" value="TPR-like"/>
    <property type="match status" value="1"/>
</dbReference>
<dbReference type="Pfam" id="PF13525">
    <property type="entry name" value="YfiO"/>
    <property type="match status" value="1"/>
</dbReference>
<dbReference type="PROSITE" id="PS51257">
    <property type="entry name" value="PROKAR_LIPOPROTEIN"/>
    <property type="match status" value="1"/>
</dbReference>
<dbReference type="STRING" id="1199245.A359_01330"/>
<keyword evidence="10" id="KW-1185">Reference proteome</keyword>
<evidence type="ECO:0000256" key="2">
    <source>
        <dbReference type="ARBA" id="ARBA00023136"/>
    </source>
</evidence>
<dbReference type="GO" id="GO:0051205">
    <property type="term" value="P:protein insertion into membrane"/>
    <property type="evidence" value="ECO:0007669"/>
    <property type="project" value="UniProtKB-UniRule"/>
</dbReference>
<feature type="signal peptide" evidence="7">
    <location>
        <begin position="1"/>
        <end position="16"/>
    </location>
</feature>
<dbReference type="GO" id="GO:1990063">
    <property type="term" value="C:Bam protein complex"/>
    <property type="evidence" value="ECO:0007669"/>
    <property type="project" value="TreeGrafter"/>
</dbReference>
<comment type="subunit">
    <text evidence="6">Part of the Bam complex, which is composed of the outer membrane protein BamA, and four lipoproteins BamB, BamC, BamD and BamE.</text>
</comment>
<evidence type="ECO:0000313" key="10">
    <source>
        <dbReference type="Proteomes" id="UP000003936"/>
    </source>
</evidence>
<dbReference type="InterPro" id="IPR039565">
    <property type="entry name" value="BamD-like"/>
</dbReference>
<evidence type="ECO:0000313" key="9">
    <source>
        <dbReference type="EMBL" id="AFP84536.1"/>
    </source>
</evidence>
<feature type="domain" description="Outer membrane lipoprotein BamD-like" evidence="8">
    <location>
        <begin position="37"/>
        <end position="242"/>
    </location>
</feature>
<dbReference type="AlphaFoldDB" id="J3VRF5"/>
<dbReference type="InterPro" id="IPR011990">
    <property type="entry name" value="TPR-like_helical_dom_sf"/>
</dbReference>
<dbReference type="Proteomes" id="UP000003936">
    <property type="component" value="Chromosome"/>
</dbReference>
<organism evidence="9 10">
    <name type="scientific">secondary endosymbiont of Ctenarytaina eucalypti</name>
    <dbReference type="NCBI Taxonomy" id="1199245"/>
    <lineage>
        <taxon>Bacteria</taxon>
        <taxon>Pseudomonadati</taxon>
        <taxon>Pseudomonadota</taxon>
        <taxon>Gammaproteobacteria</taxon>
        <taxon>Enterobacterales</taxon>
        <taxon>Enterobacteriaceae</taxon>
        <taxon>aphid secondary symbionts</taxon>
    </lineage>
</organism>
<feature type="chain" id="PRO_5009015576" description="Outer membrane protein assembly factor BamD" evidence="7">
    <location>
        <begin position="17"/>
        <end position="252"/>
    </location>
</feature>
<keyword evidence="3 6" id="KW-0564">Palmitate</keyword>
<dbReference type="EMBL" id="CP003546">
    <property type="protein sequence ID" value="AFP84536.1"/>
    <property type="molecule type" value="Genomic_DNA"/>
</dbReference>
<evidence type="ECO:0000256" key="3">
    <source>
        <dbReference type="ARBA" id="ARBA00023139"/>
    </source>
</evidence>
<keyword evidence="5 6" id="KW-0449">Lipoprotein</keyword>
<dbReference type="PATRIC" id="fig|1199245.3.peg.157"/>
<keyword evidence="4 6" id="KW-0998">Cell outer membrane</keyword>
<evidence type="ECO:0000256" key="6">
    <source>
        <dbReference type="HAMAP-Rule" id="MF_00922"/>
    </source>
</evidence>
<keyword evidence="1 6" id="KW-0732">Signal</keyword>
<evidence type="ECO:0000256" key="7">
    <source>
        <dbReference type="SAM" id="SignalP"/>
    </source>
</evidence>
<proteinExistence type="inferred from homology"/>
<gene>
    <name evidence="6" type="primary">bamD</name>
    <name evidence="9" type="ORF">A359_01330</name>
</gene>
<dbReference type="KEGG" id="sect:A359_01330"/>